<dbReference type="Proteomes" id="UP000051315">
    <property type="component" value="Unassembled WGS sequence"/>
</dbReference>
<dbReference type="GO" id="GO:0003676">
    <property type="term" value="F:nucleic acid binding"/>
    <property type="evidence" value="ECO:0007669"/>
    <property type="project" value="InterPro"/>
</dbReference>
<keyword evidence="3" id="KW-1185">Reference proteome</keyword>
<dbReference type="RefSeq" id="WP_057823996.1">
    <property type="nucleotide sequence ID" value="NZ_AZFX01000036.1"/>
</dbReference>
<dbReference type="GO" id="GO:0004523">
    <property type="term" value="F:RNA-DNA hybrid ribonuclease activity"/>
    <property type="evidence" value="ECO:0007669"/>
    <property type="project" value="InterPro"/>
</dbReference>
<dbReference type="InterPro" id="IPR036397">
    <property type="entry name" value="RNaseH_sf"/>
</dbReference>
<evidence type="ECO:0000313" key="2">
    <source>
        <dbReference type="EMBL" id="KRM10663.1"/>
    </source>
</evidence>
<name>A0A0R1VYM7_9LACO</name>
<dbReference type="EMBL" id="AZFX01000036">
    <property type="protein sequence ID" value="KRM10663.1"/>
    <property type="molecule type" value="Genomic_DNA"/>
</dbReference>
<dbReference type="PATRIC" id="fig|1423735.3.peg.1313"/>
<dbReference type="OrthoDB" id="7845843at2"/>
<dbReference type="STRING" id="1423735.FC15_GL001267"/>
<dbReference type="Pfam" id="PF13456">
    <property type="entry name" value="RVT_3"/>
    <property type="match status" value="1"/>
</dbReference>
<comment type="caution">
    <text evidence="2">The sequence shown here is derived from an EMBL/GenBank/DDBJ whole genome shotgun (WGS) entry which is preliminary data.</text>
</comment>
<dbReference type="Gene3D" id="3.30.420.10">
    <property type="entry name" value="Ribonuclease H-like superfamily/Ribonuclease H"/>
    <property type="match status" value="1"/>
</dbReference>
<evidence type="ECO:0000259" key="1">
    <source>
        <dbReference type="PROSITE" id="PS50879"/>
    </source>
</evidence>
<dbReference type="PANTHER" id="PTHR47723:SF19">
    <property type="entry name" value="POLYNUCLEOTIDYL TRANSFERASE, RIBONUCLEASE H-LIKE SUPERFAMILY PROTEIN"/>
    <property type="match status" value="1"/>
</dbReference>
<gene>
    <name evidence="2" type="ORF">FC15_GL001267</name>
</gene>
<evidence type="ECO:0000313" key="3">
    <source>
        <dbReference type="Proteomes" id="UP000051315"/>
    </source>
</evidence>
<protein>
    <recommendedName>
        <fullName evidence="1">RNase H type-1 domain-containing protein</fullName>
    </recommendedName>
</protein>
<sequence>MIWLTTDAAVDAKKRLAGIGFIIHNTNRSIDHRVARQISYQDNHHAEFMAVLAAVEMLVTNYPAVAQETVILQTDSQIVQDSLEKRYAKHYQVETDQILRLTDQLSLFLIQLISDRTNHAAHQLARQAIYG</sequence>
<dbReference type="PROSITE" id="PS50879">
    <property type="entry name" value="RNASE_H_1"/>
    <property type="match status" value="1"/>
</dbReference>
<dbReference type="SUPFAM" id="SSF53098">
    <property type="entry name" value="Ribonuclease H-like"/>
    <property type="match status" value="1"/>
</dbReference>
<proteinExistence type="predicted"/>
<dbReference type="AlphaFoldDB" id="A0A0R1VYM7"/>
<dbReference type="InterPro" id="IPR012337">
    <property type="entry name" value="RNaseH-like_sf"/>
</dbReference>
<dbReference type="PANTHER" id="PTHR47723">
    <property type="entry name" value="OS05G0353850 PROTEIN"/>
    <property type="match status" value="1"/>
</dbReference>
<dbReference type="InterPro" id="IPR002156">
    <property type="entry name" value="RNaseH_domain"/>
</dbReference>
<organism evidence="2 3">
    <name type="scientific">Lapidilactobacillus concavus DSM 17758</name>
    <dbReference type="NCBI Taxonomy" id="1423735"/>
    <lineage>
        <taxon>Bacteria</taxon>
        <taxon>Bacillati</taxon>
        <taxon>Bacillota</taxon>
        <taxon>Bacilli</taxon>
        <taxon>Lactobacillales</taxon>
        <taxon>Lactobacillaceae</taxon>
        <taxon>Lapidilactobacillus</taxon>
    </lineage>
</organism>
<accession>A0A0R1VYM7</accession>
<reference evidence="2 3" key="1">
    <citation type="journal article" date="2015" name="Genome Announc.">
        <title>Expanding the biotechnology potential of lactobacilli through comparative genomics of 213 strains and associated genera.</title>
        <authorList>
            <person name="Sun Z."/>
            <person name="Harris H.M."/>
            <person name="McCann A."/>
            <person name="Guo C."/>
            <person name="Argimon S."/>
            <person name="Zhang W."/>
            <person name="Yang X."/>
            <person name="Jeffery I.B."/>
            <person name="Cooney J.C."/>
            <person name="Kagawa T.F."/>
            <person name="Liu W."/>
            <person name="Song Y."/>
            <person name="Salvetti E."/>
            <person name="Wrobel A."/>
            <person name="Rasinkangas P."/>
            <person name="Parkhill J."/>
            <person name="Rea M.C."/>
            <person name="O'Sullivan O."/>
            <person name="Ritari J."/>
            <person name="Douillard F.P."/>
            <person name="Paul Ross R."/>
            <person name="Yang R."/>
            <person name="Briner A.E."/>
            <person name="Felis G.E."/>
            <person name="de Vos W.M."/>
            <person name="Barrangou R."/>
            <person name="Klaenhammer T.R."/>
            <person name="Caufield P.W."/>
            <person name="Cui Y."/>
            <person name="Zhang H."/>
            <person name="O'Toole P.W."/>
        </authorList>
    </citation>
    <scope>NUCLEOTIDE SEQUENCE [LARGE SCALE GENOMIC DNA]</scope>
    <source>
        <strain evidence="2 3">DSM 17758</strain>
    </source>
</reference>
<dbReference type="InterPro" id="IPR053151">
    <property type="entry name" value="RNase_H-like"/>
</dbReference>
<feature type="domain" description="RNase H type-1" evidence="1">
    <location>
        <begin position="1"/>
        <end position="130"/>
    </location>
</feature>